<keyword evidence="1" id="KW-0812">Transmembrane</keyword>
<organism evidence="2 3">
    <name type="scientific">Zhongshania arctica</name>
    <dbReference type="NCBI Taxonomy" id="3238302"/>
    <lineage>
        <taxon>Bacteria</taxon>
        <taxon>Pseudomonadati</taxon>
        <taxon>Pseudomonadota</taxon>
        <taxon>Gammaproteobacteria</taxon>
        <taxon>Cellvibrionales</taxon>
        <taxon>Spongiibacteraceae</taxon>
        <taxon>Zhongshania</taxon>
    </lineage>
</organism>
<keyword evidence="1" id="KW-0472">Membrane</keyword>
<reference evidence="2 3" key="1">
    <citation type="journal article" date="2011" name="Int. J. Syst. Evol. Microbiol.">
        <title>Zhongshania antarctica gen. nov., sp. nov. and Zhongshania guokunii sp. nov., gammaproteobacteria respectively isolated from coastal attached (fast) ice and surface seawater of the Antarctic.</title>
        <authorList>
            <person name="Li H.J."/>
            <person name="Zhang X.Y."/>
            <person name="Chen C.X."/>
            <person name="Zhang Y.J."/>
            <person name="Gao Z.M."/>
            <person name="Yu Y."/>
            <person name="Chen X.L."/>
            <person name="Chen B."/>
            <person name="Zhang Y.Z."/>
        </authorList>
    </citation>
    <scope>NUCLEOTIDE SEQUENCE [LARGE SCALE GENOMIC DNA]</scope>
    <source>
        <strain evidence="2 3">R06B22</strain>
    </source>
</reference>
<feature type="transmembrane region" description="Helical" evidence="1">
    <location>
        <begin position="62"/>
        <end position="80"/>
    </location>
</feature>
<keyword evidence="2" id="KW-0808">Transferase</keyword>
<dbReference type="RefSeq" id="WP_368375719.1">
    <property type="nucleotide sequence ID" value="NZ_JBFRYB010000001.1"/>
</dbReference>
<protein>
    <submittedName>
        <fullName evidence="2">Cellulose biosynthesis protein BcsG</fullName>
        <ecNumber evidence="2">2.7.8.-</ecNumber>
    </submittedName>
</protein>
<dbReference type="GO" id="GO:0016740">
    <property type="term" value="F:transferase activity"/>
    <property type="evidence" value="ECO:0007669"/>
    <property type="project" value="UniProtKB-KW"/>
</dbReference>
<keyword evidence="1" id="KW-1133">Transmembrane helix</keyword>
<dbReference type="EC" id="2.7.8.-" evidence="2"/>
<feature type="transmembrane region" description="Helical" evidence="1">
    <location>
        <begin position="135"/>
        <end position="154"/>
    </location>
</feature>
<gene>
    <name evidence="2" type="primary">bcsG</name>
    <name evidence="2" type="ORF">AB4875_08945</name>
</gene>
<comment type="caution">
    <text evidence="2">The sequence shown here is derived from an EMBL/GenBank/DDBJ whole genome shotgun (WGS) entry which is preliminary data.</text>
</comment>
<dbReference type="Pfam" id="PF11658">
    <property type="entry name" value="CBP_BcsG"/>
    <property type="match status" value="1"/>
</dbReference>
<feature type="transmembrane region" description="Helical" evidence="1">
    <location>
        <begin position="12"/>
        <end position="33"/>
    </location>
</feature>
<keyword evidence="3" id="KW-1185">Reference proteome</keyword>
<evidence type="ECO:0000256" key="1">
    <source>
        <dbReference type="SAM" id="Phobius"/>
    </source>
</evidence>
<name>A0ABV3TVH6_9GAMM</name>
<dbReference type="InterPro" id="IPR017744">
    <property type="entry name" value="BcsG"/>
</dbReference>
<accession>A0ABV3TVH6</accession>
<evidence type="ECO:0000313" key="2">
    <source>
        <dbReference type="EMBL" id="MEX1665617.1"/>
    </source>
</evidence>
<sequence>MKTKSSVPVENVVLPAGLGWWNLYFICKIGLYFQGVIDFHGLENFTFAACLLLPIRHYYGRLLRNIVAIPIAALLLHYDSFMPPLSRLFAQIDQLLSFELAYIIELLTRLVSINMILGGIAAGFIYYFAAKVFRVTSIVILAILASGISSFSAMPRNAPIINTVVNNSVSVPSNTSNSALNQYLDDFFKTEKSRTTAFSSDWAQNTPFDILLLSVCSLGVDDIKLAGLEDHSLFQKFDIVFDNFNSATSYSGPAVIRLSRASCGQADHNSLYGPVNAECQLFNQLEKLGYSKELLMNHDGVFDAFLEKTQLYSGISSSPFPLAGIEATQKDFTGAPIYSDAGILKAWWQERRNSGASKVAALYNTTSLHDGNRILNESLSFGVPSYQRRAKKLFDELATFLDQLEKSGRNIVVVLIPEHGAGLRGDKMQISGMRELPSPSITHIPVAVKIIGSGLQRSDAVSHIKQASSHQAISQLLANIYEQKVFDTSSFRAADLSANLPQTAIVSQNEGSTVIEVDQDYFISLDQRTWSPYSDQ</sequence>
<dbReference type="NCBIfam" id="TIGR03368">
    <property type="entry name" value="cellulose_yhjU"/>
    <property type="match status" value="1"/>
</dbReference>
<dbReference type="EMBL" id="JBFRYB010000001">
    <property type="protein sequence ID" value="MEX1665617.1"/>
    <property type="molecule type" value="Genomic_DNA"/>
</dbReference>
<proteinExistence type="predicted"/>
<feature type="transmembrane region" description="Helical" evidence="1">
    <location>
        <begin position="100"/>
        <end position="128"/>
    </location>
</feature>
<evidence type="ECO:0000313" key="3">
    <source>
        <dbReference type="Proteomes" id="UP001557484"/>
    </source>
</evidence>
<dbReference type="Proteomes" id="UP001557484">
    <property type="component" value="Unassembled WGS sequence"/>
</dbReference>